<dbReference type="InterPro" id="IPR036465">
    <property type="entry name" value="vWFA_dom_sf"/>
</dbReference>
<dbReference type="PROSITE" id="PS50234">
    <property type="entry name" value="VWFA"/>
    <property type="match status" value="1"/>
</dbReference>
<reference evidence="2 3" key="1">
    <citation type="journal article" date="2013" name="Genome Biol.">
        <title>Genome of Acanthamoeba castellanii highlights extensive lateral gene transfer and early evolution of tyrosine kinase signaling.</title>
        <authorList>
            <person name="Clarke M."/>
            <person name="Lohan A.J."/>
            <person name="Liu B."/>
            <person name="Lagkouvardos I."/>
            <person name="Roy S."/>
            <person name="Zafar N."/>
            <person name="Bertelli C."/>
            <person name="Schilde C."/>
            <person name="Kianianmomeni A."/>
            <person name="Burglin T.R."/>
            <person name="Frech C."/>
            <person name="Turcotte B."/>
            <person name="Kopec K.O."/>
            <person name="Synnott J.M."/>
            <person name="Choo C."/>
            <person name="Paponov I."/>
            <person name="Finkler A."/>
            <person name="Soon Heng Tan C."/>
            <person name="Hutchins A.P."/>
            <person name="Weinmeier T."/>
            <person name="Rattei T."/>
            <person name="Chu J.S."/>
            <person name="Gimenez G."/>
            <person name="Irimia M."/>
            <person name="Rigden D.J."/>
            <person name="Fitzpatrick D.A."/>
            <person name="Lorenzo-Morales J."/>
            <person name="Bateman A."/>
            <person name="Chiu C.H."/>
            <person name="Tang P."/>
            <person name="Hegemann P."/>
            <person name="Fromm H."/>
            <person name="Raoult D."/>
            <person name="Greub G."/>
            <person name="Miranda-Saavedra D."/>
            <person name="Chen N."/>
            <person name="Nash P."/>
            <person name="Ginger M.L."/>
            <person name="Horn M."/>
            <person name="Schaap P."/>
            <person name="Caler L."/>
            <person name="Loftus B."/>
        </authorList>
    </citation>
    <scope>NUCLEOTIDE SEQUENCE [LARGE SCALE GENOMIC DNA]</scope>
    <source>
        <strain evidence="2 3">Neff</strain>
    </source>
</reference>
<dbReference type="STRING" id="1257118.L8GM50"/>
<feature type="domain" description="VWFA" evidence="1">
    <location>
        <begin position="47"/>
        <end position="268"/>
    </location>
</feature>
<dbReference type="EMBL" id="KB008073">
    <property type="protein sequence ID" value="ELR13909.1"/>
    <property type="molecule type" value="Genomic_DNA"/>
</dbReference>
<dbReference type="PANTHER" id="PTHR10579:SF43">
    <property type="entry name" value="ZINC FINGER (C3HC4-TYPE RING FINGER) FAMILY PROTEIN"/>
    <property type="match status" value="1"/>
</dbReference>
<dbReference type="SMART" id="SM00327">
    <property type="entry name" value="VWA"/>
    <property type="match status" value="1"/>
</dbReference>
<organism evidence="2 3">
    <name type="scientific">Acanthamoeba castellanii (strain ATCC 30010 / Neff)</name>
    <dbReference type="NCBI Taxonomy" id="1257118"/>
    <lineage>
        <taxon>Eukaryota</taxon>
        <taxon>Amoebozoa</taxon>
        <taxon>Discosea</taxon>
        <taxon>Longamoebia</taxon>
        <taxon>Centramoebida</taxon>
        <taxon>Acanthamoebidae</taxon>
        <taxon>Acanthamoeba</taxon>
    </lineage>
</organism>
<dbReference type="RefSeq" id="XP_004335922.1">
    <property type="nucleotide sequence ID" value="XM_004335874.1"/>
</dbReference>
<dbReference type="Pfam" id="PF00092">
    <property type="entry name" value="VWA"/>
    <property type="match status" value="1"/>
</dbReference>
<dbReference type="CDD" id="cd00198">
    <property type="entry name" value="vWFA"/>
    <property type="match status" value="1"/>
</dbReference>
<keyword evidence="3" id="KW-1185">Reference proteome</keyword>
<dbReference type="AlphaFoldDB" id="L8GM50"/>
<dbReference type="KEGG" id="acan:ACA1_364350"/>
<name>L8GM50_ACACF</name>
<dbReference type="InterPro" id="IPR051266">
    <property type="entry name" value="CLCR"/>
</dbReference>
<sequence>MERTKDSDAGELMLESILCKLGRKKWAGLAIQAPRSHVMPIDGVAMDLVVCLDRSKSMGRYWPIVIETLNKGVTKLTARDRLGIRTFAGQRHSQSVLELTEMSKEGQDKALEAIRSIPKPSSGHTNLGAALEEGLDELLQNLTTDPNQPERAVRLLLYTDGKPTVGIRRCVAHHHYLGQIQMVRVVPHTFVNALRLAELLEVREQKMTKLGPSAKVAVFAYGENHDVKVLKSICNNYSSLYFAVTDQNIVLCLGEFYGGTRTTFFRDLVLSVRGPRDCEVRTTFHCKSLSLPQADVRKWEIHIPDMQSSERRNVIIKIPESVRGGEVHFGLQYYSIVTKSVVTLSRTLDIVRDVSFDDGTKITMDEQRNRMSSINVLRQAIASAAVHDWEEAQTLVAKQRRRIDHSIARNAPLTRQMSRQLEHYRETFRRRGRQQAASGYTPPVRIGFREEAEMSAFCTPPPPIN</sequence>
<gene>
    <name evidence="2" type="ORF">ACA1_364350</name>
</gene>
<protein>
    <submittedName>
        <fullName evidence="2">von Willebrand factor type A domain containing protein</fullName>
    </submittedName>
</protein>
<dbReference type="PANTHER" id="PTHR10579">
    <property type="entry name" value="CALCIUM-ACTIVATED CHLORIDE CHANNEL REGULATOR"/>
    <property type="match status" value="1"/>
</dbReference>
<evidence type="ECO:0000313" key="2">
    <source>
        <dbReference type="EMBL" id="ELR13909.1"/>
    </source>
</evidence>
<dbReference type="SUPFAM" id="SSF53300">
    <property type="entry name" value="vWA-like"/>
    <property type="match status" value="1"/>
</dbReference>
<accession>L8GM50</accession>
<dbReference type="Gene3D" id="3.40.50.410">
    <property type="entry name" value="von Willebrand factor, type A domain"/>
    <property type="match status" value="1"/>
</dbReference>
<dbReference type="VEuPathDB" id="AmoebaDB:ACA1_364350"/>
<dbReference type="GeneID" id="14914446"/>
<evidence type="ECO:0000313" key="3">
    <source>
        <dbReference type="Proteomes" id="UP000011083"/>
    </source>
</evidence>
<proteinExistence type="predicted"/>
<dbReference type="InterPro" id="IPR002035">
    <property type="entry name" value="VWF_A"/>
</dbReference>
<evidence type="ECO:0000259" key="1">
    <source>
        <dbReference type="PROSITE" id="PS50234"/>
    </source>
</evidence>
<dbReference type="Proteomes" id="UP000011083">
    <property type="component" value="Unassembled WGS sequence"/>
</dbReference>